<dbReference type="PANTHER" id="PTHR40400:SF1">
    <property type="entry name" value="SLR1512 PROTEIN"/>
    <property type="match status" value="1"/>
</dbReference>
<feature type="transmembrane region" description="Helical" evidence="1">
    <location>
        <begin position="281"/>
        <end position="302"/>
    </location>
</feature>
<feature type="transmembrane region" description="Helical" evidence="1">
    <location>
        <begin position="56"/>
        <end position="79"/>
    </location>
</feature>
<sequence>MIIDAVVAFFILGIVSQLLGAKIGFPDGLYKSLSMFLMIAIGLKGGLALQKYIDPALLTMSLAVVAFGLVLPLIAYPLLRYFGQLDKINAGAIAAHYGSVSVATYAVAIAILEANNVSYEAYFPLFVVLLEMPAIVVGLVLAKGSLKIINGEFVKKELVANQSILLMLGSLIIGYLGGESVAKLSPFFIELFSGILALFLFKMGLIAGKQLVSVKKNSVFLISFAVLMPMIGGLAGTGLGLMLGLSSGGIGLMAVLGASASYIAVPAAMKQSLPEANAGMSITASLGITFPFNVLIGVPFFITFAEYLAAK</sequence>
<dbReference type="PANTHER" id="PTHR40400">
    <property type="entry name" value="SLR1512 PROTEIN"/>
    <property type="match status" value="1"/>
</dbReference>
<protein>
    <submittedName>
        <fullName evidence="2">Sodium-dependent bicarbonate transport family permease</fullName>
    </submittedName>
</protein>
<dbReference type="Pfam" id="PF05982">
    <property type="entry name" value="Sbt_1"/>
    <property type="match status" value="1"/>
</dbReference>
<reference evidence="2 3" key="1">
    <citation type="submission" date="2023-12" db="EMBL/GenBank/DDBJ databases">
        <title>Friends and Foes: Symbiotic and Algicidal bacterial influence on Karenia brevis blooms.</title>
        <authorList>
            <person name="Fei C."/>
            <person name="Mohamed A.R."/>
            <person name="Booker A."/>
            <person name="Arshad M."/>
            <person name="Klass S."/>
            <person name="Ahn S."/>
            <person name="Gilbert P.M."/>
            <person name="Heil C.A."/>
            <person name="Martinez J.M."/>
            <person name="Amin S.A."/>
        </authorList>
    </citation>
    <scope>NUCLEOTIDE SEQUENCE [LARGE SCALE GENOMIC DNA]</scope>
    <source>
        <strain evidence="2 3">CE15</strain>
    </source>
</reference>
<feature type="transmembrane region" description="Helical" evidence="1">
    <location>
        <begin position="249"/>
        <end position="269"/>
    </location>
</feature>
<keyword evidence="3" id="KW-1185">Reference proteome</keyword>
<dbReference type="RefSeq" id="WP_336436075.1">
    <property type="nucleotide sequence ID" value="NZ_JBAWKS010000002.1"/>
</dbReference>
<feature type="transmembrane region" description="Helical" evidence="1">
    <location>
        <begin position="184"/>
        <end position="207"/>
    </location>
</feature>
<dbReference type="EMBL" id="JBAWKS010000002">
    <property type="protein sequence ID" value="MEI4551034.1"/>
    <property type="molecule type" value="Genomic_DNA"/>
</dbReference>
<feature type="transmembrane region" description="Helical" evidence="1">
    <location>
        <begin position="219"/>
        <end position="243"/>
    </location>
</feature>
<accession>A0ABU8EVN1</accession>
<evidence type="ECO:0000256" key="1">
    <source>
        <dbReference type="SAM" id="Phobius"/>
    </source>
</evidence>
<keyword evidence="1" id="KW-0812">Transmembrane</keyword>
<gene>
    <name evidence="2" type="ORF">WAE96_15285</name>
</gene>
<proteinExistence type="predicted"/>
<name>A0ABU8EVN1_9GAMM</name>
<evidence type="ECO:0000313" key="2">
    <source>
        <dbReference type="EMBL" id="MEI4551034.1"/>
    </source>
</evidence>
<comment type="caution">
    <text evidence="2">The sequence shown here is derived from an EMBL/GenBank/DDBJ whole genome shotgun (WGS) entry which is preliminary data.</text>
</comment>
<feature type="transmembrane region" description="Helical" evidence="1">
    <location>
        <begin position="122"/>
        <end position="146"/>
    </location>
</feature>
<keyword evidence="1" id="KW-0472">Membrane</keyword>
<organism evidence="2 3">
    <name type="scientific">Pseudoalteromonas spongiae</name>
    <dbReference type="NCBI Taxonomy" id="298657"/>
    <lineage>
        <taxon>Bacteria</taxon>
        <taxon>Pseudomonadati</taxon>
        <taxon>Pseudomonadota</taxon>
        <taxon>Gammaproteobacteria</taxon>
        <taxon>Alteromonadales</taxon>
        <taxon>Pseudoalteromonadaceae</taxon>
        <taxon>Pseudoalteromonas</taxon>
    </lineage>
</organism>
<evidence type="ECO:0000313" key="3">
    <source>
        <dbReference type="Proteomes" id="UP001382455"/>
    </source>
</evidence>
<keyword evidence="1" id="KW-1133">Transmembrane helix</keyword>
<dbReference type="InterPro" id="IPR010293">
    <property type="entry name" value="Sbt_1"/>
</dbReference>
<feature type="transmembrane region" description="Helical" evidence="1">
    <location>
        <begin position="158"/>
        <end position="178"/>
    </location>
</feature>
<dbReference type="Proteomes" id="UP001382455">
    <property type="component" value="Unassembled WGS sequence"/>
</dbReference>